<evidence type="ECO:0000313" key="7">
    <source>
        <dbReference type="EMBL" id="GAH34368.1"/>
    </source>
</evidence>
<evidence type="ECO:0000256" key="4">
    <source>
        <dbReference type="ARBA" id="ARBA00022840"/>
    </source>
</evidence>
<evidence type="ECO:0000256" key="2">
    <source>
        <dbReference type="ARBA" id="ARBA00022598"/>
    </source>
</evidence>
<protein>
    <recommendedName>
        <fullName evidence="6">NAD/GMP synthase domain-containing protein</fullName>
    </recommendedName>
</protein>
<dbReference type="InterPro" id="IPR014729">
    <property type="entry name" value="Rossmann-like_a/b/a_fold"/>
</dbReference>
<dbReference type="GO" id="GO:0005737">
    <property type="term" value="C:cytoplasm"/>
    <property type="evidence" value="ECO:0007669"/>
    <property type="project" value="InterPro"/>
</dbReference>
<proteinExistence type="predicted"/>
<dbReference type="AlphaFoldDB" id="X1GMX7"/>
<feature type="non-terminal residue" evidence="7">
    <location>
        <position position="1"/>
    </location>
</feature>
<evidence type="ECO:0000256" key="5">
    <source>
        <dbReference type="ARBA" id="ARBA00023027"/>
    </source>
</evidence>
<keyword evidence="3" id="KW-0547">Nucleotide-binding</keyword>
<accession>X1GMX7</accession>
<evidence type="ECO:0000256" key="3">
    <source>
        <dbReference type="ARBA" id="ARBA00022741"/>
    </source>
</evidence>
<dbReference type="CDD" id="cd00553">
    <property type="entry name" value="NAD_synthase"/>
    <property type="match status" value="1"/>
</dbReference>
<dbReference type="GO" id="GO:0009435">
    <property type="term" value="P:NAD+ biosynthetic process"/>
    <property type="evidence" value="ECO:0007669"/>
    <property type="project" value="UniProtKB-UniPathway"/>
</dbReference>
<reference evidence="7" key="1">
    <citation type="journal article" date="2014" name="Front. Microbiol.">
        <title>High frequency of phylogenetically diverse reductive dehalogenase-homologous genes in deep subseafloor sedimentary metagenomes.</title>
        <authorList>
            <person name="Kawai M."/>
            <person name="Futagami T."/>
            <person name="Toyoda A."/>
            <person name="Takaki Y."/>
            <person name="Nishi S."/>
            <person name="Hori S."/>
            <person name="Arai W."/>
            <person name="Tsubouchi T."/>
            <person name="Morono Y."/>
            <person name="Uchiyama I."/>
            <person name="Ito T."/>
            <person name="Fujiyama A."/>
            <person name="Inagaki F."/>
            <person name="Takami H."/>
        </authorList>
    </citation>
    <scope>NUCLEOTIDE SEQUENCE</scope>
    <source>
        <strain evidence="7">Expedition CK06-06</strain>
    </source>
</reference>
<evidence type="ECO:0000256" key="1">
    <source>
        <dbReference type="ARBA" id="ARBA00004790"/>
    </source>
</evidence>
<comment type="caution">
    <text evidence="7">The sequence shown here is derived from an EMBL/GenBank/DDBJ whole genome shotgun (WGS) entry which is preliminary data.</text>
</comment>
<dbReference type="InterPro" id="IPR003694">
    <property type="entry name" value="NAD_synthase"/>
</dbReference>
<name>X1GMX7_9ZZZZ</name>
<dbReference type="InterPro" id="IPR022310">
    <property type="entry name" value="NAD/GMP_synthase"/>
</dbReference>
<dbReference type="SUPFAM" id="SSF52402">
    <property type="entry name" value="Adenine nucleotide alpha hydrolases-like"/>
    <property type="match status" value="1"/>
</dbReference>
<dbReference type="GO" id="GO:0005524">
    <property type="term" value="F:ATP binding"/>
    <property type="evidence" value="ECO:0007669"/>
    <property type="project" value="UniProtKB-KW"/>
</dbReference>
<dbReference type="PANTHER" id="PTHR23090">
    <property type="entry name" value="NH 3 /GLUTAMINE-DEPENDENT NAD + SYNTHETASE"/>
    <property type="match status" value="1"/>
</dbReference>
<keyword evidence="2" id="KW-0436">Ligase</keyword>
<dbReference type="Pfam" id="PF02540">
    <property type="entry name" value="NAD_synthase"/>
    <property type="match status" value="1"/>
</dbReference>
<comment type="pathway">
    <text evidence="1">Cofactor biosynthesis; NAD(+) biosynthesis.</text>
</comment>
<evidence type="ECO:0000259" key="6">
    <source>
        <dbReference type="Pfam" id="PF02540"/>
    </source>
</evidence>
<dbReference type="Gene3D" id="3.40.50.620">
    <property type="entry name" value="HUPs"/>
    <property type="match status" value="1"/>
</dbReference>
<sequence>SIGYFTKYGDGGVDILPLGNLVKGQVRELASFLSIPQQIINKPPSAGLWQGQTDEGELGLSYEELDFYLVTGQASPELREKIESMIAASNHKRLPPSVADFQD</sequence>
<keyword evidence="5" id="KW-0520">NAD</keyword>
<organism evidence="7">
    <name type="scientific">marine sediment metagenome</name>
    <dbReference type="NCBI Taxonomy" id="412755"/>
    <lineage>
        <taxon>unclassified sequences</taxon>
        <taxon>metagenomes</taxon>
        <taxon>ecological metagenomes</taxon>
    </lineage>
</organism>
<feature type="domain" description="NAD/GMP synthase" evidence="6">
    <location>
        <begin position="2"/>
        <end position="96"/>
    </location>
</feature>
<gene>
    <name evidence="7" type="ORF">S03H2_15579</name>
</gene>
<dbReference type="GO" id="GO:0004359">
    <property type="term" value="F:glutaminase activity"/>
    <property type="evidence" value="ECO:0007669"/>
    <property type="project" value="InterPro"/>
</dbReference>
<dbReference type="PANTHER" id="PTHR23090:SF9">
    <property type="entry name" value="GLUTAMINE-DEPENDENT NAD(+) SYNTHETASE"/>
    <property type="match status" value="1"/>
</dbReference>
<dbReference type="NCBIfam" id="TIGR00552">
    <property type="entry name" value="nadE"/>
    <property type="match status" value="1"/>
</dbReference>
<dbReference type="EMBL" id="BARU01007927">
    <property type="protein sequence ID" value="GAH34368.1"/>
    <property type="molecule type" value="Genomic_DNA"/>
</dbReference>
<keyword evidence="4" id="KW-0067">ATP-binding</keyword>
<dbReference type="GO" id="GO:0003952">
    <property type="term" value="F:NAD+ synthase (glutamine-hydrolyzing) activity"/>
    <property type="evidence" value="ECO:0007669"/>
    <property type="project" value="InterPro"/>
</dbReference>
<dbReference type="UniPathway" id="UPA00253"/>